<dbReference type="PANTHER" id="PTHR30349:SF64">
    <property type="entry name" value="PROPHAGE INTEGRASE INTD-RELATED"/>
    <property type="match status" value="1"/>
</dbReference>
<keyword evidence="1" id="KW-0233">DNA recombination</keyword>
<dbReference type="InterPro" id="IPR050090">
    <property type="entry name" value="Tyrosine_recombinase_XerCD"/>
</dbReference>
<dbReference type="PROSITE" id="PS51898">
    <property type="entry name" value="TYR_RECOMBINASE"/>
    <property type="match status" value="1"/>
</dbReference>
<dbReference type="Pfam" id="PF00589">
    <property type="entry name" value="Phage_integrase"/>
    <property type="match status" value="1"/>
</dbReference>
<protein>
    <submittedName>
        <fullName evidence="3">COG4973: Site-specific recombinase XerC</fullName>
    </submittedName>
</protein>
<dbReference type="PANTHER" id="PTHR30349">
    <property type="entry name" value="PHAGE INTEGRASE-RELATED"/>
    <property type="match status" value="1"/>
</dbReference>
<proteinExistence type="predicted"/>
<dbReference type="SUPFAM" id="SSF56349">
    <property type="entry name" value="DNA breaking-rejoining enzymes"/>
    <property type="match status" value="1"/>
</dbReference>
<dbReference type="GO" id="GO:0003677">
    <property type="term" value="F:DNA binding"/>
    <property type="evidence" value="ECO:0007669"/>
    <property type="project" value="InterPro"/>
</dbReference>
<evidence type="ECO:0000256" key="1">
    <source>
        <dbReference type="ARBA" id="ARBA00023172"/>
    </source>
</evidence>
<gene>
    <name evidence="3" type="ORF">MNB_SUP05-10-571</name>
</gene>
<dbReference type="InterPro" id="IPR013762">
    <property type="entry name" value="Integrase-like_cat_sf"/>
</dbReference>
<dbReference type="CDD" id="cd00397">
    <property type="entry name" value="DNA_BRE_C"/>
    <property type="match status" value="1"/>
</dbReference>
<dbReference type="GO" id="GO:0006310">
    <property type="term" value="P:DNA recombination"/>
    <property type="evidence" value="ECO:0007669"/>
    <property type="project" value="UniProtKB-KW"/>
</dbReference>
<dbReference type="InterPro" id="IPR011010">
    <property type="entry name" value="DNA_brk_join_enz"/>
</dbReference>
<reference evidence="3" key="1">
    <citation type="submission" date="2016-10" db="EMBL/GenBank/DDBJ databases">
        <authorList>
            <person name="de Groot N.N."/>
        </authorList>
    </citation>
    <scope>NUCLEOTIDE SEQUENCE</scope>
</reference>
<dbReference type="AlphaFoldDB" id="A0A1W1DBQ7"/>
<evidence type="ECO:0000259" key="2">
    <source>
        <dbReference type="PROSITE" id="PS51898"/>
    </source>
</evidence>
<dbReference type="GO" id="GO:0015074">
    <property type="term" value="P:DNA integration"/>
    <property type="evidence" value="ECO:0007669"/>
    <property type="project" value="InterPro"/>
</dbReference>
<name>A0A1W1DBQ7_9ZZZZ</name>
<feature type="domain" description="Tyr recombinase" evidence="2">
    <location>
        <begin position="126"/>
        <end position="335"/>
    </location>
</feature>
<dbReference type="Gene3D" id="1.10.443.10">
    <property type="entry name" value="Intergrase catalytic core"/>
    <property type="match status" value="1"/>
</dbReference>
<organism evidence="3">
    <name type="scientific">hydrothermal vent metagenome</name>
    <dbReference type="NCBI Taxonomy" id="652676"/>
    <lineage>
        <taxon>unclassified sequences</taxon>
        <taxon>metagenomes</taxon>
        <taxon>ecological metagenomes</taxon>
    </lineage>
</organism>
<dbReference type="InterPro" id="IPR002104">
    <property type="entry name" value="Integrase_catalytic"/>
</dbReference>
<sequence>MKHNAENERIKRQYFTFLKEAKRQNESSVDAVAMALYRFEDYNKYKSFKTFHFKQAVGFKNFLAKQKSKQSGEFYSKSTINSTLRHLKVFFQWLYSQAGYKSKINYTHTEYFNLSEKETRVATAKRSRPVPTIEQIKHVINSLPFETVLEKRNRALIAFTLLTGMRDKAIASLKIKHVNLDDGVVFQDARDVDTKFSKTFNTYFFPIDDEIKNMVIDWIVFLKTTLLFGEDDPVFPKTQMVVGGDGKFKAMNVMPEHWSNASPIRRIFKESFKQAGLAYFNPHSFRNTLAKYGERICQSAEEFKAWSQNLGHEGVLTTFFSYGEVQQDRQAEIMKHLKLSSNVDNRETVRVVKELIDQMLKANSY</sequence>
<evidence type="ECO:0000313" key="3">
    <source>
        <dbReference type="EMBL" id="SFV78048.1"/>
    </source>
</evidence>
<accession>A0A1W1DBQ7</accession>
<dbReference type="EMBL" id="FPHQ01000282">
    <property type="protein sequence ID" value="SFV78048.1"/>
    <property type="molecule type" value="Genomic_DNA"/>
</dbReference>